<dbReference type="AlphaFoldDB" id="A0AAD5MLM0"/>
<name>A0AAD5MLM0_PARTN</name>
<accession>A0AAD5MLM0</accession>
<evidence type="ECO:0000313" key="1">
    <source>
        <dbReference type="EMBL" id="KAJ1360725.1"/>
    </source>
</evidence>
<keyword evidence="2" id="KW-1185">Reference proteome</keyword>
<sequence length="71" mass="7946">MSFEYDDISDDELEKELKMLEEEAINGMRTTKNKNISANVVRGDGMFKHGNIQVVRSVVMDSLTPAEVDGP</sequence>
<gene>
    <name evidence="1" type="ORF">KIN20_019766</name>
</gene>
<reference evidence="1" key="1">
    <citation type="submission" date="2021-06" db="EMBL/GenBank/DDBJ databases">
        <title>Parelaphostrongylus tenuis whole genome reference sequence.</title>
        <authorList>
            <person name="Garwood T.J."/>
            <person name="Larsen P.A."/>
            <person name="Fountain-Jones N.M."/>
            <person name="Garbe J.R."/>
            <person name="Macchietto M.G."/>
            <person name="Kania S.A."/>
            <person name="Gerhold R.W."/>
            <person name="Richards J.E."/>
            <person name="Wolf T.M."/>
        </authorList>
    </citation>
    <scope>NUCLEOTIDE SEQUENCE</scope>
    <source>
        <strain evidence="1">MNPRO001-30</strain>
        <tissue evidence="1">Meninges</tissue>
    </source>
</reference>
<proteinExistence type="predicted"/>
<comment type="caution">
    <text evidence="1">The sequence shown here is derived from an EMBL/GenBank/DDBJ whole genome shotgun (WGS) entry which is preliminary data.</text>
</comment>
<dbReference type="EMBL" id="JAHQIW010003945">
    <property type="protein sequence ID" value="KAJ1360725.1"/>
    <property type="molecule type" value="Genomic_DNA"/>
</dbReference>
<evidence type="ECO:0000313" key="2">
    <source>
        <dbReference type="Proteomes" id="UP001196413"/>
    </source>
</evidence>
<dbReference type="Proteomes" id="UP001196413">
    <property type="component" value="Unassembled WGS sequence"/>
</dbReference>
<protein>
    <submittedName>
        <fullName evidence="1">Uncharacterized protein</fullName>
    </submittedName>
</protein>
<organism evidence="1 2">
    <name type="scientific">Parelaphostrongylus tenuis</name>
    <name type="common">Meningeal worm</name>
    <dbReference type="NCBI Taxonomy" id="148309"/>
    <lineage>
        <taxon>Eukaryota</taxon>
        <taxon>Metazoa</taxon>
        <taxon>Ecdysozoa</taxon>
        <taxon>Nematoda</taxon>
        <taxon>Chromadorea</taxon>
        <taxon>Rhabditida</taxon>
        <taxon>Rhabditina</taxon>
        <taxon>Rhabditomorpha</taxon>
        <taxon>Strongyloidea</taxon>
        <taxon>Metastrongylidae</taxon>
        <taxon>Parelaphostrongylus</taxon>
    </lineage>
</organism>